<dbReference type="EMBL" id="QGGO01000009">
    <property type="protein sequence ID" value="PWK26934.1"/>
    <property type="molecule type" value="Genomic_DNA"/>
</dbReference>
<sequence>MSSFRDEIAFLKNIILSMKKYICLAISLAFFGSESLAQKSKNRIQLITKSKENKVEVMVDNKPFTSYFFPSDSILKKPVLFPIVTSQGTTITRGYPFATRAGERVDHPHHVGMWLNYESVNGFDFWNNSTAIKDRSKYGTIKHTGITKSSSGVGKADLEVTADWIDTDGKGKTLLKEKTKYVFYANGNQRIIDRITTLTAQNDEVLFKDVKDGVFAIRLARELEHPSDKPDIFVDANGIETKVDKLDNTGITGKYHSSEGINGEDVWSTRGKWVNLTGKIKNEDISVAIIDHPSNVNYPTFWHARGYGLFAANPLGEKIFSKEKKELNYKLAPNQSVTFRYRTVITSGTASDEKLNKLAAEFAASK</sequence>
<keyword evidence="2" id="KW-1185">Reference proteome</keyword>
<evidence type="ECO:0000313" key="1">
    <source>
        <dbReference type="EMBL" id="PWK26934.1"/>
    </source>
</evidence>
<name>A0A316EA08_9BACT</name>
<dbReference type="AlphaFoldDB" id="A0A316EA08"/>
<dbReference type="Proteomes" id="UP000245489">
    <property type="component" value="Unassembled WGS sequence"/>
</dbReference>
<keyword evidence="1" id="KW-0503">Monooxygenase</keyword>
<organism evidence="1 2">
    <name type="scientific">Arcicella aurantiaca</name>
    <dbReference type="NCBI Taxonomy" id="591202"/>
    <lineage>
        <taxon>Bacteria</taxon>
        <taxon>Pseudomonadati</taxon>
        <taxon>Bacteroidota</taxon>
        <taxon>Cytophagia</taxon>
        <taxon>Cytophagales</taxon>
        <taxon>Flectobacillaceae</taxon>
        <taxon>Arcicella</taxon>
    </lineage>
</organism>
<comment type="caution">
    <text evidence="1">The sequence shown here is derived from an EMBL/GenBank/DDBJ whole genome shotgun (WGS) entry which is preliminary data.</text>
</comment>
<protein>
    <submittedName>
        <fullName evidence="1">Methane monooxygenase PmoA-like</fullName>
    </submittedName>
</protein>
<dbReference type="Pfam" id="PF14100">
    <property type="entry name" value="DUF6807"/>
    <property type="match status" value="1"/>
</dbReference>
<accession>A0A316EA08</accession>
<reference evidence="1 2" key="1">
    <citation type="submission" date="2018-05" db="EMBL/GenBank/DDBJ databases">
        <title>Genomic Encyclopedia of Archaeal and Bacterial Type Strains, Phase II (KMG-II): from individual species to whole genera.</title>
        <authorList>
            <person name="Goeker M."/>
        </authorList>
    </citation>
    <scope>NUCLEOTIDE SEQUENCE [LARGE SCALE GENOMIC DNA]</scope>
    <source>
        <strain evidence="1 2">DSM 22214</strain>
    </source>
</reference>
<evidence type="ECO:0000313" key="2">
    <source>
        <dbReference type="Proteomes" id="UP000245489"/>
    </source>
</evidence>
<dbReference type="GO" id="GO:0004497">
    <property type="term" value="F:monooxygenase activity"/>
    <property type="evidence" value="ECO:0007669"/>
    <property type="project" value="UniProtKB-KW"/>
</dbReference>
<gene>
    <name evidence="1" type="ORF">LV89_02140</name>
</gene>
<dbReference type="InterPro" id="IPR029475">
    <property type="entry name" value="DUF6807"/>
</dbReference>
<keyword evidence="1" id="KW-0560">Oxidoreductase</keyword>
<proteinExistence type="predicted"/>